<dbReference type="InterPro" id="IPR027479">
    <property type="entry name" value="S-Me-THD_N_sf"/>
</dbReference>
<feature type="domain" description="S-Me-THD N-terminal" evidence="3">
    <location>
        <begin position="611"/>
        <end position="769"/>
    </location>
</feature>
<accession>A0A072NZU9</accession>
<dbReference type="InterPro" id="IPR043129">
    <property type="entry name" value="ATPase_NBD"/>
</dbReference>
<feature type="domain" description="S-Me-THD-like C-terminal" evidence="4">
    <location>
        <begin position="773"/>
        <end position="979"/>
    </location>
</feature>
<organism evidence="5 6">
    <name type="scientific">Exophiala aquamarina CBS 119918</name>
    <dbReference type="NCBI Taxonomy" id="1182545"/>
    <lineage>
        <taxon>Eukaryota</taxon>
        <taxon>Fungi</taxon>
        <taxon>Dikarya</taxon>
        <taxon>Ascomycota</taxon>
        <taxon>Pezizomycotina</taxon>
        <taxon>Eurotiomycetes</taxon>
        <taxon>Chaetothyriomycetidae</taxon>
        <taxon>Chaetothyriales</taxon>
        <taxon>Herpotrichiellaceae</taxon>
        <taxon>Exophiala</taxon>
    </lineage>
</organism>
<dbReference type="Pfam" id="PF05378">
    <property type="entry name" value="Hydant_A_N"/>
    <property type="match status" value="1"/>
</dbReference>
<dbReference type="InterPro" id="IPR048350">
    <property type="entry name" value="S-Me-THD-like_C"/>
</dbReference>
<dbReference type="InterPro" id="IPR002821">
    <property type="entry name" value="Hydantoinase_A"/>
</dbReference>
<dbReference type="GeneID" id="25286284"/>
<dbReference type="Pfam" id="PF01968">
    <property type="entry name" value="Hydantoinase_A"/>
    <property type="match status" value="1"/>
</dbReference>
<dbReference type="SUPFAM" id="SSF160991">
    <property type="entry name" value="CV3147-like"/>
    <property type="match status" value="1"/>
</dbReference>
<dbReference type="VEuPathDB" id="FungiDB:A1O9_11385"/>
<gene>
    <name evidence="5" type="ORF">A1O9_11385</name>
</gene>
<reference evidence="5 6" key="1">
    <citation type="submission" date="2013-03" db="EMBL/GenBank/DDBJ databases">
        <title>The Genome Sequence of Exophiala aquamarina CBS 119918.</title>
        <authorList>
            <consortium name="The Broad Institute Genomics Platform"/>
            <person name="Cuomo C."/>
            <person name="de Hoog S."/>
            <person name="Gorbushina A."/>
            <person name="Walker B."/>
            <person name="Young S.K."/>
            <person name="Zeng Q."/>
            <person name="Gargeya S."/>
            <person name="Fitzgerald M."/>
            <person name="Haas B."/>
            <person name="Abouelleil A."/>
            <person name="Allen A.W."/>
            <person name="Alvarado L."/>
            <person name="Arachchi H.M."/>
            <person name="Berlin A.M."/>
            <person name="Chapman S.B."/>
            <person name="Gainer-Dewar J."/>
            <person name="Goldberg J."/>
            <person name="Griggs A."/>
            <person name="Gujja S."/>
            <person name="Hansen M."/>
            <person name="Howarth C."/>
            <person name="Imamovic A."/>
            <person name="Ireland A."/>
            <person name="Larimer J."/>
            <person name="McCowan C."/>
            <person name="Murphy C."/>
            <person name="Pearson M."/>
            <person name="Poon T.W."/>
            <person name="Priest M."/>
            <person name="Roberts A."/>
            <person name="Saif S."/>
            <person name="Shea T."/>
            <person name="Sisk P."/>
            <person name="Sykes S."/>
            <person name="Wortman J."/>
            <person name="Nusbaum C."/>
            <person name="Birren B."/>
        </authorList>
    </citation>
    <scope>NUCLEOTIDE SEQUENCE [LARGE SCALE GENOMIC DNA]</scope>
    <source>
        <strain evidence="5 6">CBS 119918</strain>
    </source>
</reference>
<evidence type="ECO:0008006" key="7">
    <source>
        <dbReference type="Google" id="ProtNLM"/>
    </source>
</evidence>
<dbReference type="Gene3D" id="3.30.420.40">
    <property type="match status" value="1"/>
</dbReference>
<protein>
    <recommendedName>
        <fullName evidence="7">Hydantoinase/oxoprolinase</fullName>
    </recommendedName>
</protein>
<dbReference type="Gene3D" id="3.40.1610.10">
    <property type="entry name" value="CV3147-like domain"/>
    <property type="match status" value="1"/>
</dbReference>
<dbReference type="RefSeq" id="XP_013255133.1">
    <property type="nucleotide sequence ID" value="XM_013399679.1"/>
</dbReference>
<dbReference type="PANTHER" id="PTHR11365">
    <property type="entry name" value="5-OXOPROLINASE RELATED"/>
    <property type="match status" value="1"/>
</dbReference>
<dbReference type="AlphaFoldDB" id="A0A072NZU9"/>
<dbReference type="Proteomes" id="UP000027920">
    <property type="component" value="Unassembled WGS sequence"/>
</dbReference>
<dbReference type="Gene3D" id="2.40.390.10">
    <property type="entry name" value="CV3147-like"/>
    <property type="match status" value="1"/>
</dbReference>
<evidence type="ECO:0000259" key="3">
    <source>
        <dbReference type="Pfam" id="PF06032"/>
    </source>
</evidence>
<proteinExistence type="predicted"/>
<dbReference type="InterPro" id="IPR024071">
    <property type="entry name" value="S-Me-THD_C_sf"/>
</dbReference>
<dbReference type="InterPro" id="IPR008040">
    <property type="entry name" value="Hydant_A_N"/>
</dbReference>
<evidence type="ECO:0000313" key="5">
    <source>
        <dbReference type="EMBL" id="KEF52543.1"/>
    </source>
</evidence>
<dbReference type="Pfam" id="PF06032">
    <property type="entry name" value="S-Me-THD_N"/>
    <property type="match status" value="1"/>
</dbReference>
<sequence length="995" mass="106596">MYRIGVDVGGTNTDSAILDVTALDSPTRGVLASSKSPTTSDITSGIYNVIKDVLAKSNTRRPEVLSVTIGTTHFVNAVVEADERRLSKVAVVRLCGPYTRQIPPFSDFPVRLRKIVDGGVYYVDGGFDIDGKEIQALDAKQIETVTEEIKSAGTTAVAVVGVFSPLDYGCLQEERCKSIMLGLDQNLAITCSRDIGPPGLLERENATILNASILSVAQRVIHGFRRAMMRLSLTCPLYLSQNDGTLTDVESVLEFPIKTFASGPTNSAMGAAFLAGLDKAHAVDKSDSRPQQVIVVDVGGTTTDVCALLPSGFPRQASSFVEVGGVRTVFSMPEVASIGLGGGSRVKQNNSGGKVVVGPDSVGHLITDKALVFGGDVMTATDIIAARGKHQIGNPALVADIPERVVSDTCLEIKRMIQTVIEEMKVLADPPMVVLVGGGSILVQDDLDGIVSCIRPPHHDSANAVGAAIAKVAGEVDTIEILQNQDERQILQKVKANAVDLAIRKGAAKEEVKIVSIDKIPLQYVTNKATRFIVKAVGRLESGAEMTPAPKPETSPKTNAFDLAEEPAEEGVKRLADREIKETPHKPSMNLDIPSYRPHVRDGIWSLSEVDLEFIASGTGVLGTGGGGPSYREYLASLDCLRTKGFGRIRVISPKALKESDLVAFGSWYGAPSVSGERIPAGWEIQNAIDTVNKVLRNTDFQAMVADEIGGGNGLAAFSVGAHYDRPIVDADGMGRAYPSMEHSTIYLNGFPITPCAISDACGNVSVIMEAESNARLEKMLRQIAIELGLGIAISARPLPGPVIRDYTVPNTVSQAWYLGRAIHLARKAKTSYIQAIFETTPGRLLFSGKVVDVRRDVQSGYTMGTCIIAPLSDDEKEQGFGSDMGSDARHLKIPFQNEYLYAAYTDDEGIRETEVICTVPDLISILGQDGEAIGSQELKYGLKVNVIGMPAHPLWTESEMGMKVGGPAYFGLSMPWKSVGKYEMPRSVVDDFDG</sequence>
<dbReference type="InterPro" id="IPR045079">
    <property type="entry name" value="Oxoprolinase-like"/>
</dbReference>
<dbReference type="GO" id="GO:0016787">
    <property type="term" value="F:hydrolase activity"/>
    <property type="evidence" value="ECO:0007669"/>
    <property type="project" value="InterPro"/>
</dbReference>
<evidence type="ECO:0000259" key="2">
    <source>
        <dbReference type="Pfam" id="PF05378"/>
    </source>
</evidence>
<name>A0A072NZU9_9EURO</name>
<evidence type="ECO:0000313" key="6">
    <source>
        <dbReference type="Proteomes" id="UP000027920"/>
    </source>
</evidence>
<comment type="caution">
    <text evidence="5">The sequence shown here is derived from an EMBL/GenBank/DDBJ whole genome shotgun (WGS) entry which is preliminary data.</text>
</comment>
<dbReference type="HOGENOM" id="CLU_007154_0_0_1"/>
<feature type="domain" description="Hydantoinase A/oxoprolinase" evidence="1">
    <location>
        <begin position="203"/>
        <end position="385"/>
    </location>
</feature>
<dbReference type="PANTHER" id="PTHR11365:SF10">
    <property type="entry name" value="HYDANTOINASE_OXOPROLINASE"/>
    <property type="match status" value="1"/>
</dbReference>
<dbReference type="Pfam" id="PF20906">
    <property type="entry name" value="S-Me-THD_C"/>
    <property type="match status" value="1"/>
</dbReference>
<evidence type="ECO:0000259" key="4">
    <source>
        <dbReference type="Pfam" id="PF20906"/>
    </source>
</evidence>
<dbReference type="EMBL" id="AMGV01000017">
    <property type="protein sequence ID" value="KEF52543.1"/>
    <property type="molecule type" value="Genomic_DNA"/>
</dbReference>
<dbReference type="OrthoDB" id="5404895at2759"/>
<dbReference type="SUPFAM" id="SSF53067">
    <property type="entry name" value="Actin-like ATPase domain"/>
    <property type="match status" value="2"/>
</dbReference>
<dbReference type="InterPro" id="IPR010318">
    <property type="entry name" value="S-Me-THD_N"/>
</dbReference>
<keyword evidence="6" id="KW-1185">Reference proteome</keyword>
<feature type="domain" description="Hydantoinase/oxoprolinase N-terminal" evidence="2">
    <location>
        <begin position="3"/>
        <end position="167"/>
    </location>
</feature>
<evidence type="ECO:0000259" key="1">
    <source>
        <dbReference type="Pfam" id="PF01968"/>
    </source>
</evidence>